<dbReference type="EMBL" id="RZNX01000001">
    <property type="protein sequence ID" value="RUT35471.1"/>
    <property type="molecule type" value="Genomic_DNA"/>
</dbReference>
<feature type="compositionally biased region" description="Basic and acidic residues" evidence="7">
    <location>
        <begin position="194"/>
        <end position="206"/>
    </location>
</feature>
<reference evidence="9 10" key="1">
    <citation type="submission" date="2018-12" db="EMBL/GenBank/DDBJ databases">
        <authorList>
            <person name="Sun L."/>
            <person name="Chen Z."/>
        </authorList>
    </citation>
    <scope>NUCLEOTIDE SEQUENCE [LARGE SCALE GENOMIC DNA]</scope>
    <source>
        <strain evidence="9 10">3-5-3</strain>
    </source>
</reference>
<evidence type="ECO:0000256" key="6">
    <source>
        <dbReference type="ARBA" id="ARBA00023136"/>
    </source>
</evidence>
<evidence type="ECO:0000256" key="5">
    <source>
        <dbReference type="ARBA" id="ARBA00022989"/>
    </source>
</evidence>
<keyword evidence="3" id="KW-1003">Cell membrane</keyword>
<evidence type="ECO:0000313" key="10">
    <source>
        <dbReference type="Proteomes" id="UP000272464"/>
    </source>
</evidence>
<feature type="transmembrane region" description="Helical" evidence="8">
    <location>
        <begin position="228"/>
        <end position="245"/>
    </location>
</feature>
<accession>A0A3S1BA79</accession>
<comment type="subcellular location">
    <subcellularLocation>
        <location evidence="1">Cell membrane</location>
        <topology evidence="1">Multi-pass membrane protein</topology>
    </subcellularLocation>
</comment>
<organism evidence="9 10">
    <name type="scientific">Paenibacillus zeisoli</name>
    <dbReference type="NCBI Taxonomy" id="2496267"/>
    <lineage>
        <taxon>Bacteria</taxon>
        <taxon>Bacillati</taxon>
        <taxon>Bacillota</taxon>
        <taxon>Bacilli</taxon>
        <taxon>Bacillales</taxon>
        <taxon>Paenibacillaceae</taxon>
        <taxon>Paenibacillus</taxon>
    </lineage>
</organism>
<feature type="transmembrane region" description="Helical" evidence="8">
    <location>
        <begin position="12"/>
        <end position="34"/>
    </location>
</feature>
<feature type="transmembrane region" description="Helical" evidence="8">
    <location>
        <begin position="151"/>
        <end position="174"/>
    </location>
</feature>
<name>A0A3S1BA79_9BACL</name>
<dbReference type="OrthoDB" id="9810876at2"/>
<dbReference type="PANTHER" id="PTHR34184:SF4">
    <property type="entry name" value="UPF0718 PROTEIN YCGR"/>
    <property type="match status" value="1"/>
</dbReference>
<dbReference type="InterPro" id="IPR052923">
    <property type="entry name" value="UPF0718"/>
</dbReference>
<keyword evidence="6 8" id="KW-0472">Membrane</keyword>
<keyword evidence="10" id="KW-1185">Reference proteome</keyword>
<feature type="transmembrane region" description="Helical" evidence="8">
    <location>
        <begin position="46"/>
        <end position="66"/>
    </location>
</feature>
<feature type="transmembrane region" description="Helical" evidence="8">
    <location>
        <begin position="278"/>
        <end position="298"/>
    </location>
</feature>
<evidence type="ECO:0000256" key="7">
    <source>
        <dbReference type="SAM" id="MobiDB-lite"/>
    </source>
</evidence>
<feature type="transmembrane region" description="Helical" evidence="8">
    <location>
        <begin position="318"/>
        <end position="341"/>
    </location>
</feature>
<dbReference type="Pfam" id="PF03773">
    <property type="entry name" value="ArsP_1"/>
    <property type="match status" value="1"/>
</dbReference>
<protein>
    <submittedName>
        <fullName evidence="9">Permease</fullName>
    </submittedName>
</protein>
<evidence type="ECO:0000256" key="4">
    <source>
        <dbReference type="ARBA" id="ARBA00022692"/>
    </source>
</evidence>
<dbReference type="AlphaFoldDB" id="A0A3S1BA79"/>
<feature type="transmembrane region" description="Helical" evidence="8">
    <location>
        <begin position="251"/>
        <end position="271"/>
    </location>
</feature>
<feature type="region of interest" description="Disordered" evidence="7">
    <location>
        <begin position="182"/>
        <end position="206"/>
    </location>
</feature>
<dbReference type="PANTHER" id="PTHR34184">
    <property type="entry name" value="UPF0718 PROTEIN YCGR"/>
    <property type="match status" value="1"/>
</dbReference>
<evidence type="ECO:0000313" key="9">
    <source>
        <dbReference type="EMBL" id="RUT35471.1"/>
    </source>
</evidence>
<evidence type="ECO:0000256" key="2">
    <source>
        <dbReference type="ARBA" id="ARBA00006386"/>
    </source>
</evidence>
<keyword evidence="4 8" id="KW-0812">Transmembrane</keyword>
<sequence length="345" mass="38034">MNSPSSFPKFTALLIPFSFFVVSVIIAAPSGLTLLNSEAAATFKNIFNGIFLEAIPFVLAGALLSSTLHLFIPEQMISRWIPKNPLAAILLACSIGIVFPICECGMIPLVRRLIQKGMPVYMAMVFILAGPILNPIVFGSTYTAFRTHPEIAYARMGLALLVSISIGFILYLILKESPLKHSSSKKHNASSYQHQHEHEHEHDHRQQKNRLTAVLIHTADELFGMGKYLILGCLFTAGIQTFIAQESLTAIGGHPLGAYAFMMGFSFVLSLCSTSDAFVASTFVHAFSPGSLLAFLVLGPMLDFKNFMMLLSAFRVKFVLFLMFFIVSLVFVFSFLGDLIIQHLN</sequence>
<comment type="caution">
    <text evidence="9">The sequence shown here is derived from an EMBL/GenBank/DDBJ whole genome shotgun (WGS) entry which is preliminary data.</text>
</comment>
<evidence type="ECO:0000256" key="8">
    <source>
        <dbReference type="SAM" id="Phobius"/>
    </source>
</evidence>
<comment type="similarity">
    <text evidence="2">Belongs to the UPF0718 family.</text>
</comment>
<gene>
    <name evidence="9" type="ORF">EJP77_00095</name>
</gene>
<keyword evidence="5 8" id="KW-1133">Transmembrane helix</keyword>
<dbReference type="InterPro" id="IPR005524">
    <property type="entry name" value="DUF318"/>
</dbReference>
<feature type="transmembrane region" description="Helical" evidence="8">
    <location>
        <begin position="121"/>
        <end position="145"/>
    </location>
</feature>
<feature type="transmembrane region" description="Helical" evidence="8">
    <location>
        <begin position="86"/>
        <end position="109"/>
    </location>
</feature>
<proteinExistence type="inferred from homology"/>
<evidence type="ECO:0000256" key="3">
    <source>
        <dbReference type="ARBA" id="ARBA00022475"/>
    </source>
</evidence>
<dbReference type="GO" id="GO:0005886">
    <property type="term" value="C:plasma membrane"/>
    <property type="evidence" value="ECO:0007669"/>
    <property type="project" value="UniProtKB-SubCell"/>
</dbReference>
<dbReference type="Proteomes" id="UP000272464">
    <property type="component" value="Unassembled WGS sequence"/>
</dbReference>
<evidence type="ECO:0000256" key="1">
    <source>
        <dbReference type="ARBA" id="ARBA00004651"/>
    </source>
</evidence>